<evidence type="ECO:0000313" key="2">
    <source>
        <dbReference type="EMBL" id="SEA31872.1"/>
    </source>
</evidence>
<proteinExistence type="predicted"/>
<dbReference type="InterPro" id="IPR027417">
    <property type="entry name" value="P-loop_NTPase"/>
</dbReference>
<protein>
    <submittedName>
        <fullName evidence="2">Chromosome partitioning protein</fullName>
    </submittedName>
</protein>
<dbReference type="InterPro" id="IPR025669">
    <property type="entry name" value="AAA_dom"/>
</dbReference>
<organism evidence="2 3">
    <name type="scientific">Haloplanus vescus</name>
    <dbReference type="NCBI Taxonomy" id="555874"/>
    <lineage>
        <taxon>Archaea</taxon>
        <taxon>Methanobacteriati</taxon>
        <taxon>Methanobacteriota</taxon>
        <taxon>Stenosarchaea group</taxon>
        <taxon>Halobacteria</taxon>
        <taxon>Halobacteriales</taxon>
        <taxon>Haloferacaceae</taxon>
        <taxon>Haloplanus</taxon>
    </lineage>
</organism>
<dbReference type="CDD" id="cd02042">
    <property type="entry name" value="ParAB_family"/>
    <property type="match status" value="1"/>
</dbReference>
<dbReference type="Proteomes" id="UP000236755">
    <property type="component" value="Unassembled WGS sequence"/>
</dbReference>
<accession>A0A1H4A8J4</accession>
<dbReference type="RefSeq" id="WP_092635552.1">
    <property type="nucleotide sequence ID" value="NZ_FNQT01000005.1"/>
</dbReference>
<dbReference type="EMBL" id="FNQT01000005">
    <property type="protein sequence ID" value="SEA31872.1"/>
    <property type="molecule type" value="Genomic_DNA"/>
</dbReference>
<gene>
    <name evidence="2" type="ORF">SAMN04488065_2636</name>
</gene>
<dbReference type="Gene3D" id="3.40.50.300">
    <property type="entry name" value="P-loop containing nucleotide triphosphate hydrolases"/>
    <property type="match status" value="1"/>
</dbReference>
<evidence type="ECO:0000313" key="3">
    <source>
        <dbReference type="Proteomes" id="UP000236755"/>
    </source>
</evidence>
<feature type="domain" description="AAA" evidence="1">
    <location>
        <begin position="13"/>
        <end position="179"/>
    </location>
</feature>
<dbReference type="Pfam" id="PF13614">
    <property type="entry name" value="AAA_31"/>
    <property type="match status" value="1"/>
</dbReference>
<dbReference type="PANTHER" id="PTHR13696">
    <property type="entry name" value="P-LOOP CONTAINING NUCLEOSIDE TRIPHOSPHATE HYDROLASE"/>
    <property type="match status" value="1"/>
</dbReference>
<dbReference type="InterPro" id="IPR050678">
    <property type="entry name" value="DNA_Partitioning_ATPase"/>
</dbReference>
<dbReference type="AlphaFoldDB" id="A0A1H4A8J4"/>
<dbReference type="OrthoDB" id="36110at2157"/>
<reference evidence="2 3" key="1">
    <citation type="submission" date="2016-10" db="EMBL/GenBank/DDBJ databases">
        <authorList>
            <person name="de Groot N.N."/>
        </authorList>
    </citation>
    <scope>NUCLEOTIDE SEQUENCE [LARGE SCALE GENOMIC DNA]</scope>
    <source>
        <strain evidence="2 3">CGMCC 1.8712</strain>
    </source>
</reference>
<dbReference type="SUPFAM" id="SSF52540">
    <property type="entry name" value="P-loop containing nucleoside triphosphate hydrolases"/>
    <property type="match status" value="1"/>
</dbReference>
<keyword evidence="3" id="KW-1185">Reference proteome</keyword>
<dbReference type="STRING" id="555874.SAMN04488065_2636"/>
<sequence>MSADEFEGLPGAAVSLLKGGVGKSTIALNIADRLAARGHETVLLDLDKDGHMTTQLGYDDAYDRDANLGDALIDGEDPEDLLIETDFGVHLLPSSNELENVETRLKDERFADVKLRRNVVDPLIQNGYDFVIIDAAGGRGKLSDNALIAVQRVIIPLIPRAGSINGLNKMIERQISPIRENIGLDILAVTPNMIRETMGQHNEHRTLVENLNREFGSFVPEYARVDPEIFNALDESGRTIDSIPKPGIRERTAISRAFKQGMPVSEFDEDCDQIPNFDHLADLVEEHSHA</sequence>
<evidence type="ECO:0000259" key="1">
    <source>
        <dbReference type="Pfam" id="PF13614"/>
    </source>
</evidence>
<dbReference type="PANTHER" id="PTHR13696:SF99">
    <property type="entry name" value="COBYRINIC ACID AC-DIAMIDE SYNTHASE"/>
    <property type="match status" value="1"/>
</dbReference>
<name>A0A1H4A8J4_9EURY</name>